<name>A0ACD3RQ58_LARCR</name>
<evidence type="ECO:0000313" key="1">
    <source>
        <dbReference type="EMBL" id="TMS21530.1"/>
    </source>
</evidence>
<gene>
    <name evidence="1" type="ORF">E3U43_015503</name>
</gene>
<protein>
    <submittedName>
        <fullName evidence="1">Uncharacterized protein</fullName>
    </submittedName>
</protein>
<evidence type="ECO:0000313" key="2">
    <source>
        <dbReference type="Proteomes" id="UP000793456"/>
    </source>
</evidence>
<dbReference type="EMBL" id="CM011676">
    <property type="protein sequence ID" value="TMS21530.1"/>
    <property type="molecule type" value="Genomic_DNA"/>
</dbReference>
<organism evidence="1 2">
    <name type="scientific">Larimichthys crocea</name>
    <name type="common">Large yellow croaker</name>
    <name type="synonym">Pseudosciaena crocea</name>
    <dbReference type="NCBI Taxonomy" id="215358"/>
    <lineage>
        <taxon>Eukaryota</taxon>
        <taxon>Metazoa</taxon>
        <taxon>Chordata</taxon>
        <taxon>Craniata</taxon>
        <taxon>Vertebrata</taxon>
        <taxon>Euteleostomi</taxon>
        <taxon>Actinopterygii</taxon>
        <taxon>Neopterygii</taxon>
        <taxon>Teleostei</taxon>
        <taxon>Neoteleostei</taxon>
        <taxon>Acanthomorphata</taxon>
        <taxon>Eupercaria</taxon>
        <taxon>Sciaenidae</taxon>
        <taxon>Larimichthys</taxon>
    </lineage>
</organism>
<comment type="caution">
    <text evidence="1">The sequence shown here is derived from an EMBL/GenBank/DDBJ whole genome shotgun (WGS) entry which is preliminary data.</text>
</comment>
<dbReference type="Proteomes" id="UP000793456">
    <property type="component" value="Chromosome III"/>
</dbReference>
<reference evidence="1" key="1">
    <citation type="submission" date="2018-11" db="EMBL/GenBank/DDBJ databases">
        <title>The sequence and de novo assembly of Larimichthys crocea genome using PacBio and Hi-C technologies.</title>
        <authorList>
            <person name="Xu P."/>
            <person name="Chen B."/>
            <person name="Zhou Z."/>
            <person name="Ke Q."/>
            <person name="Wu Y."/>
            <person name="Bai H."/>
            <person name="Pu F."/>
        </authorList>
    </citation>
    <scope>NUCLEOTIDE SEQUENCE</scope>
    <source>
        <tissue evidence="1">Muscle</tissue>
    </source>
</reference>
<keyword evidence="2" id="KW-1185">Reference proteome</keyword>
<sequence length="103" mass="11987">MCSLLIRLNIACWEVEFLDKEATEFRVLASVLLRSLLLLIQYKGSLSSVPLPRQDHLSADIHTVQPLFQRSLIRWMLSTMAVLFPPQNALKFITLKEKDTRRY</sequence>
<proteinExistence type="predicted"/>
<accession>A0ACD3RQ58</accession>